<feature type="signal peptide" evidence="2">
    <location>
        <begin position="1"/>
        <end position="22"/>
    </location>
</feature>
<dbReference type="SMART" id="SM00635">
    <property type="entry name" value="BID_2"/>
    <property type="match status" value="3"/>
</dbReference>
<feature type="chain" id="PRO_5038963222" evidence="2">
    <location>
        <begin position="23"/>
        <end position="428"/>
    </location>
</feature>
<proteinExistence type="predicted"/>
<dbReference type="CDD" id="cd05379">
    <property type="entry name" value="CAP_bacterial"/>
    <property type="match status" value="1"/>
</dbReference>
<gene>
    <name evidence="4" type="ORF">H9846_06490</name>
</gene>
<dbReference type="PANTHER" id="PTHR31157:SF1">
    <property type="entry name" value="SCP DOMAIN-CONTAINING PROTEIN"/>
    <property type="match status" value="1"/>
</dbReference>
<dbReference type="InterPro" id="IPR035940">
    <property type="entry name" value="CAP_sf"/>
</dbReference>
<dbReference type="InterPro" id="IPR003343">
    <property type="entry name" value="Big_2"/>
</dbReference>
<evidence type="ECO:0000256" key="1">
    <source>
        <dbReference type="SAM" id="MobiDB-lite"/>
    </source>
</evidence>
<name>A0A9D1Y1M2_9FIRM</name>
<dbReference type="Gene3D" id="3.40.33.10">
    <property type="entry name" value="CAP"/>
    <property type="match status" value="1"/>
</dbReference>
<feature type="compositionally biased region" description="Gly residues" evidence="1">
    <location>
        <begin position="289"/>
        <end position="300"/>
    </location>
</feature>
<feature type="region of interest" description="Disordered" evidence="1">
    <location>
        <begin position="271"/>
        <end position="311"/>
    </location>
</feature>
<keyword evidence="2" id="KW-0732">Signal</keyword>
<reference evidence="4" key="1">
    <citation type="journal article" date="2021" name="PeerJ">
        <title>Extensive microbial diversity within the chicken gut microbiome revealed by metagenomics and culture.</title>
        <authorList>
            <person name="Gilroy R."/>
            <person name="Ravi A."/>
            <person name="Getino M."/>
            <person name="Pursley I."/>
            <person name="Horton D.L."/>
            <person name="Alikhan N.F."/>
            <person name="Baker D."/>
            <person name="Gharbi K."/>
            <person name="Hall N."/>
            <person name="Watson M."/>
            <person name="Adriaenssens E.M."/>
            <person name="Foster-Nyarko E."/>
            <person name="Jarju S."/>
            <person name="Secka A."/>
            <person name="Antonio M."/>
            <person name="Oren A."/>
            <person name="Chaudhuri R.R."/>
            <person name="La Ragione R."/>
            <person name="Hildebrand F."/>
            <person name="Pallen M.J."/>
        </authorList>
    </citation>
    <scope>NUCLEOTIDE SEQUENCE</scope>
    <source>
        <strain evidence="4">ChiHecec2B26-7398</strain>
    </source>
</reference>
<dbReference type="PANTHER" id="PTHR31157">
    <property type="entry name" value="SCP DOMAIN-CONTAINING PROTEIN"/>
    <property type="match status" value="1"/>
</dbReference>
<dbReference type="Pfam" id="PF00188">
    <property type="entry name" value="CAP"/>
    <property type="match status" value="1"/>
</dbReference>
<protein>
    <submittedName>
        <fullName evidence="4">Ig-like domain-containing protein</fullName>
    </submittedName>
</protein>
<evidence type="ECO:0000313" key="5">
    <source>
        <dbReference type="Proteomes" id="UP000886751"/>
    </source>
</evidence>
<evidence type="ECO:0000259" key="3">
    <source>
        <dbReference type="SMART" id="SM00635"/>
    </source>
</evidence>
<dbReference type="SUPFAM" id="SSF49373">
    <property type="entry name" value="Invasin/intimin cell-adhesion fragments"/>
    <property type="match status" value="3"/>
</dbReference>
<accession>A0A9D1Y1M2</accession>
<dbReference type="InterPro" id="IPR014044">
    <property type="entry name" value="CAP_dom"/>
</dbReference>
<sequence length="428" mass="42958">MKTCPRLLCLALAAAFALTACGGPQLLEITLPAAPLELATGETAALETGFVYDGETPENARPEVTYTSSDEAVATVDETGAVTAVAEGEATITAAVGDLRAAQDVVVTIPVESLTAESLSLHLADGPARLAYTVVPENFSGALSFACENEQIAAVDATGSVTPATPGDTRVTITAPNGLTATAAVHVWDGPKELTLTAGTTEVTEGSGTQIAVADENGSEVDAETLTWHSSDEGIAVVSNGWVDIVGTGEATITASTEYGVEASVTLTGAARPAPTAPPAAGSGAEAASGGGETAQGGGSAAASGGSEGLNEWSSQGHGYFTTYGDGTAFELQNQVRAANGAAPLTWDNGLGDLAVARCQQIAVDFSHNGAQSAENIAVGFGDASSVIAAWQGSPGHFGNMISGSYTVGAIAHMYDGDGCHYWVAVFR</sequence>
<dbReference type="Pfam" id="PF02368">
    <property type="entry name" value="Big_2"/>
    <property type="match status" value="1"/>
</dbReference>
<feature type="domain" description="BIG2" evidence="3">
    <location>
        <begin position="32"/>
        <end position="106"/>
    </location>
</feature>
<feature type="domain" description="BIG2" evidence="3">
    <location>
        <begin position="190"/>
        <end position="267"/>
    </location>
</feature>
<dbReference type="InterPro" id="IPR008964">
    <property type="entry name" value="Invasin/intimin_cell_adhesion"/>
</dbReference>
<organism evidence="4 5">
    <name type="scientific">Candidatus Gemmiger excrementipullorum</name>
    <dbReference type="NCBI Taxonomy" id="2838610"/>
    <lineage>
        <taxon>Bacteria</taxon>
        <taxon>Bacillati</taxon>
        <taxon>Bacillota</taxon>
        <taxon>Clostridia</taxon>
        <taxon>Eubacteriales</taxon>
        <taxon>Gemmiger</taxon>
    </lineage>
</organism>
<dbReference type="PROSITE" id="PS51257">
    <property type="entry name" value="PROKAR_LIPOPROTEIN"/>
    <property type="match status" value="1"/>
</dbReference>
<dbReference type="EMBL" id="DXEI01000095">
    <property type="protein sequence ID" value="HIX95087.1"/>
    <property type="molecule type" value="Genomic_DNA"/>
</dbReference>
<dbReference type="SUPFAM" id="SSF55797">
    <property type="entry name" value="PR-1-like"/>
    <property type="match status" value="1"/>
</dbReference>
<comment type="caution">
    <text evidence="4">The sequence shown here is derived from an EMBL/GenBank/DDBJ whole genome shotgun (WGS) entry which is preliminary data.</text>
</comment>
<reference evidence="4" key="2">
    <citation type="submission" date="2021-04" db="EMBL/GenBank/DDBJ databases">
        <authorList>
            <person name="Gilroy R."/>
        </authorList>
    </citation>
    <scope>NUCLEOTIDE SEQUENCE</scope>
    <source>
        <strain evidence="4">ChiHecec2B26-7398</strain>
    </source>
</reference>
<dbReference type="Proteomes" id="UP000886751">
    <property type="component" value="Unassembled WGS sequence"/>
</dbReference>
<evidence type="ECO:0000256" key="2">
    <source>
        <dbReference type="SAM" id="SignalP"/>
    </source>
</evidence>
<evidence type="ECO:0000313" key="4">
    <source>
        <dbReference type="EMBL" id="HIX95087.1"/>
    </source>
</evidence>
<feature type="compositionally biased region" description="Low complexity" evidence="1">
    <location>
        <begin position="271"/>
        <end position="288"/>
    </location>
</feature>
<dbReference type="Gene3D" id="2.60.40.1080">
    <property type="match status" value="3"/>
</dbReference>
<dbReference type="AlphaFoldDB" id="A0A9D1Y1M2"/>
<feature type="domain" description="BIG2" evidence="3">
    <location>
        <begin position="107"/>
        <end position="185"/>
    </location>
</feature>